<organism evidence="1">
    <name type="scientific">uncultured Rubrobacteraceae bacterium</name>
    <dbReference type="NCBI Taxonomy" id="349277"/>
    <lineage>
        <taxon>Bacteria</taxon>
        <taxon>Bacillati</taxon>
        <taxon>Actinomycetota</taxon>
        <taxon>Rubrobacteria</taxon>
        <taxon>Rubrobacterales</taxon>
        <taxon>Rubrobacteraceae</taxon>
        <taxon>environmental samples</taxon>
    </lineage>
</organism>
<gene>
    <name evidence="1" type="ORF">AVDCRST_MAG58-1780</name>
</gene>
<reference evidence="1" key="1">
    <citation type="submission" date="2020-02" db="EMBL/GenBank/DDBJ databases">
        <authorList>
            <person name="Meier V. D."/>
        </authorList>
    </citation>
    <scope>NUCLEOTIDE SEQUENCE</scope>
    <source>
        <strain evidence="1">AVDCRST_MAG58</strain>
    </source>
</reference>
<sequence length="41" mass="4529">MNSGDLHGRQKALADRQYILFLISASFCSDVQSSSKLLQIS</sequence>
<dbReference type="AlphaFoldDB" id="A0A6J4R296"/>
<evidence type="ECO:0000313" key="1">
    <source>
        <dbReference type="EMBL" id="CAA9457850.1"/>
    </source>
</evidence>
<proteinExistence type="predicted"/>
<dbReference type="EMBL" id="CADCVF010000040">
    <property type="protein sequence ID" value="CAA9457850.1"/>
    <property type="molecule type" value="Genomic_DNA"/>
</dbReference>
<protein>
    <submittedName>
        <fullName evidence="1">Uncharacterized protein</fullName>
    </submittedName>
</protein>
<accession>A0A6J4R296</accession>
<name>A0A6J4R296_9ACTN</name>